<reference evidence="1" key="1">
    <citation type="journal article" date="2015" name="Nature">
        <title>Complex archaea that bridge the gap between prokaryotes and eukaryotes.</title>
        <authorList>
            <person name="Spang A."/>
            <person name="Saw J.H."/>
            <person name="Jorgensen S.L."/>
            <person name="Zaremba-Niedzwiedzka K."/>
            <person name="Martijn J."/>
            <person name="Lind A.E."/>
            <person name="van Eijk R."/>
            <person name="Schleper C."/>
            <person name="Guy L."/>
            <person name="Ettema T.J."/>
        </authorList>
    </citation>
    <scope>NUCLEOTIDE SEQUENCE</scope>
</reference>
<evidence type="ECO:0000313" key="1">
    <source>
        <dbReference type="EMBL" id="KKN24341.1"/>
    </source>
</evidence>
<accession>A0A0F9RH39</accession>
<comment type="caution">
    <text evidence="1">The sequence shown here is derived from an EMBL/GenBank/DDBJ whole genome shotgun (WGS) entry which is preliminary data.</text>
</comment>
<protein>
    <submittedName>
        <fullName evidence="1">Uncharacterized protein</fullName>
    </submittedName>
</protein>
<dbReference type="AlphaFoldDB" id="A0A0F9RH39"/>
<gene>
    <name evidence="1" type="ORF">LCGC14_0896050</name>
</gene>
<sequence>MAVHVEKLTLTHDKADVADSSTQIMAADADPEGDTPRRYVLLQNQSDEDVDVRVGVAAVKDESIRIYANGGTFELKPVAGQFDNRAIFGIHVGSGGTKRVTIMEGKTRA</sequence>
<name>A0A0F9RH39_9ZZZZ</name>
<organism evidence="1">
    <name type="scientific">marine sediment metagenome</name>
    <dbReference type="NCBI Taxonomy" id="412755"/>
    <lineage>
        <taxon>unclassified sequences</taxon>
        <taxon>metagenomes</taxon>
        <taxon>ecological metagenomes</taxon>
    </lineage>
</organism>
<proteinExistence type="predicted"/>
<dbReference type="EMBL" id="LAZR01002890">
    <property type="protein sequence ID" value="KKN24341.1"/>
    <property type="molecule type" value="Genomic_DNA"/>
</dbReference>